<evidence type="ECO:0000313" key="4">
    <source>
        <dbReference type="EMBL" id="ATQ44118.1"/>
    </source>
</evidence>
<dbReference type="Proteomes" id="UP000228945">
    <property type="component" value="Chromosome"/>
</dbReference>
<dbReference type="EMBL" id="CP024201">
    <property type="protein sequence ID" value="ATQ44118.1"/>
    <property type="molecule type" value="Genomic_DNA"/>
</dbReference>
<dbReference type="KEGG" id="cmb:CSW64_17855"/>
<protein>
    <submittedName>
        <fullName evidence="4">Autotransporter outer membrane beta-barrel domain-containing protein</fullName>
    </submittedName>
</protein>
<dbReference type="Pfam" id="PF03797">
    <property type="entry name" value="Autotransporter"/>
    <property type="match status" value="1"/>
</dbReference>
<keyword evidence="2" id="KW-0472">Membrane</keyword>
<name>A0A2D2B1K4_9CAUL</name>
<keyword evidence="2" id="KW-1133">Transmembrane helix</keyword>
<dbReference type="SUPFAM" id="SSF103515">
    <property type="entry name" value="Autotransporter"/>
    <property type="match status" value="1"/>
</dbReference>
<feature type="transmembrane region" description="Helical" evidence="2">
    <location>
        <begin position="21"/>
        <end position="43"/>
    </location>
</feature>
<keyword evidence="5" id="KW-1185">Reference proteome</keyword>
<dbReference type="PANTHER" id="PTHR37494">
    <property type="entry name" value="HEMAGGLUTININ"/>
    <property type="match status" value="1"/>
</dbReference>
<evidence type="ECO:0000256" key="1">
    <source>
        <dbReference type="SAM" id="MobiDB-lite"/>
    </source>
</evidence>
<dbReference type="Gene3D" id="2.60.40.3440">
    <property type="match status" value="2"/>
</dbReference>
<organism evidence="4 5">
    <name type="scientific">Caulobacter mirabilis</name>
    <dbReference type="NCBI Taxonomy" id="69666"/>
    <lineage>
        <taxon>Bacteria</taxon>
        <taxon>Pseudomonadati</taxon>
        <taxon>Pseudomonadota</taxon>
        <taxon>Alphaproteobacteria</taxon>
        <taxon>Caulobacterales</taxon>
        <taxon>Caulobacteraceae</taxon>
        <taxon>Caulobacter</taxon>
    </lineage>
</organism>
<dbReference type="OrthoDB" id="5720638at2"/>
<gene>
    <name evidence="4" type="ORF">CSW64_17855</name>
</gene>
<dbReference type="PANTHER" id="PTHR37494:SF1">
    <property type="entry name" value="STAPHYLOCOCCUS AUREUS SURFACE PROTEIN A"/>
    <property type="match status" value="1"/>
</dbReference>
<reference evidence="4 5" key="1">
    <citation type="submission" date="2017-10" db="EMBL/GenBank/DDBJ databases">
        <title>Genome sequence of Caulobacter mirabilis FWC38.</title>
        <authorList>
            <person name="Fiebig A."/>
            <person name="Crosson S."/>
        </authorList>
    </citation>
    <scope>NUCLEOTIDE SEQUENCE [LARGE SCALE GENOMIC DNA]</scope>
    <source>
        <strain evidence="4 5">FWC 38</strain>
    </source>
</reference>
<feature type="domain" description="Autotransporter" evidence="3">
    <location>
        <begin position="2658"/>
        <end position="2937"/>
    </location>
</feature>
<dbReference type="SMART" id="SM00869">
    <property type="entry name" value="Autotransporter"/>
    <property type="match status" value="1"/>
</dbReference>
<dbReference type="Gene3D" id="2.40.128.130">
    <property type="entry name" value="Autotransporter beta-domain"/>
    <property type="match status" value="1"/>
</dbReference>
<dbReference type="InterPro" id="IPR022409">
    <property type="entry name" value="PKD/Chitinase_dom"/>
</dbReference>
<dbReference type="SMART" id="SM00089">
    <property type="entry name" value="PKD"/>
    <property type="match status" value="6"/>
</dbReference>
<sequence length="2937" mass="287637">MNQDSEGGVQRFNLSRVIRDVVSFGPMGLLMFVFAATLLTLAAPQPAQAAGTCTINWGTVPYRSTGNTFVMSTSQNPAVLAACDPRYPAVDSGVAAPTSGTSTGGGTWSGVTNASDNTLTFAPHSRWAGPDTYTMYFCNDAGCSGAGRLTATVNVTVAAPTLTLTPTLANGTVATAYSQTLTAGGGASPYTFSVISGSLPPGLSLGVVSNPNATTSTVTLSGTPTAGGTFNFTIRAQDNSIGTGPFTIDQPYTVTISPPTITVTTASVPNGTEGSAYGPTTLAATGGTSPYTWTVSGGALPPGLALSAGGVLSGTPTGNGSFNFTARAQDSSTGTGPYFGTRAYSFSIAAIPPVANPVSRTVAHNSSNNSLTLSITGGAAASVAVATPPTHGTATPSGLAILYTPTPGYAGPDSFTYTATNTAGTSAPATVTVTVSPPTLVLNPVSLPDGTMGVAYNQTTTASGGQAPYTYSISAGALPAGLSINPGTGAITGTPTAMGPANFTVRAQDSSTGTGAPFAVTRSYAVDILAPPVMITSPAAGALPGATGGVAYSQTFTASGGQTPHSFALASGSLPAGVTLSTGGALSGTPSVSGTFNFTVTATDSSPNPGPYTSTPVAYSLTVTAPTITVSPTTLPNGTTATAYSQTVTATGGTAPRTFSVTSGTLPTGLSLDGATGAISGTLTAANTYNFTITATDNLGFIGSRAYTVVVANPVITLSPAAGALPGGTGGVAYSQTFTASGGQGTHSVAQTGGTLPPGLSLVGGVLSGTPTAAGTFNFSLTGTDASPAPGPFNSAPVAYSITITAPAISVSPITLPNATTALAYSQTITATGGTAPHGFAVTAGTLPTGLALAAGGGLTGTPTAAGNYSFTVTATDNLGFTGSRAYTVAVANPVITLSPAAGALPGATGGVAYSQTFTASGGQGTHSVAQTGGTLPPGLSLVGGVLSGTPTAAGTFNFSLTGTDASPAPGPFNSGPVAYSITVTAPTITVSPTTLPNGTTATAYSQTVTASGGTTPHTFSVTAGALPTGLSLDGATGVISGTLTAANTYNFTVTATDNLGFIGSRAYTVVVADPVITVTSPSAGPLPGGTGGVAYSQTFTASGGQGGHTFAVSAGSLPAGVTLSAGGSLSGTPTVSGNFNFSVTATDSSPTPGGPFTSAPVVYSLAIVAPTITVNPTTLPNATTALAYSQTITATGGTAPHGFAVTAGTLPTGLALAAGGGLTGTPTAAGNYSFTVTATDNLGFTGSRAYTVAVANPVITLSPAAGALPGATGGVAYSQTFTASGGQGTHSVAQTGGTLPPGLSLVGGVLSGTPTAAGTFNFSLTGTDASPAPGPFNSGPVAYSITVTAPAITVSPLTLPNATTAVSYSDTITATGGTAPYSFTVTAGTLPTGLSLDGATGVISGTLTAANTYNFTVTATDNLGFIGSRAYTVVVADPVITVTSPSAGPLPGGTGGVAYSQTFTANGGQGGHTFAVSAGSLPAGVTLSAGGSLSGTPTVSGNFNFSVTATDSSPTPGGPFTSAPVVYSLAIVAPTITVNPTTLPNATTALAYSQTITATGGTAPHGFAVTAGTLPTGLILAAGGGLTGTPTAAGNYSFTVTATDNLGFTGSRAYTVAVANPVISVTSPATGALPGATGGTAYSQTFTASGGQGTHTFALAAGSLPAGVTLSAGGVLSGTPTVAGIFNFTIRATDASPAPGPFSSAPVAYSLTVTAPTVTLSPTSLPNATTAVGYSQTFTASGGTAPYGFSLPSGTLPIGMILNSAGAFSGTPSTAGTYNFTIRATDTHGFTGNQAYTVVVADPVITISSPAPGPLPGGTGGSPYSQTFTASGGQGAHSFSLVAGTLPIGTAFSSAGVLSGTPTVAGTFNFTLRATDSSPGVDGGPFTSAPVTYSLTIAAPTITINPTSLPDGVTAVLYNRTLTASGGTAPYSFSLPSGSLPIGTSFSSAGVLSGTPSVAGTYSFTVRVTDTHGFTANQAYTVVVADPVVAITAPAAGALPGGTGGSPYSQTFTASGGQGPHSFSLVSGTLPIGVAFSSAGVLSGTPTAAGTFNFTLRATDSSPGVDGGPFTSAPVAYSVTIAAPSITVGPASLPAAATAASYSQTFTASGGTAPYSFSLPSGAPPIGMSLNSAGAFSGTPTAAGTYNFTIRATDTHGFTGDRAYTVVVADPTITLTSPAAGALPGGVGGTAYSQAFTATGGQGAHSFTVASGSLPPGVTLSTGGTLSGIPTAAGNYSFSVRAADASPAPGPFVSASVAYTLQINAPTIVMTPAAGALPGGLRTVAYSQTISASGGTAPYSFTVATGTLPAGLTLTTAGVLAGTPTTAGSNSFTVTATDAHGFTQSAAYTLAIGTPIPVVQPKTVSVVGGQSVIIDAAQGATGLDLIAAQVATPPSHGTAVASGLTITYTANGAYAGPDSFTYTVTNPGGVSAPATVTITVNPAVVPAPPKTVTIMAGQTATVELTQGAFGAPFTGAAVVSVTPAGSGAATISGRVAGGQQLYDLTFKPVDSFTGNAVVTYTLSNAFTTGAPGTVTIVVQPRPDPTKDAEVTGLIAAQGETARRFATAQIGNINRRLEQLHGDGEGGGGFSSSLSLSSGGALAGGLANDPSELRRMQETFGVIGGLSGRFLPGDRALGFDGSPERRQDDLRTSGMGGGGSGPWGVWVSGAANFGRADDGRDREGFKFNTDGLTIGVDRRLSEKLVLGGALGWATDTSKIGGRGTRSEADAWSLSVYGSFQPTEAAWLDVVLGYGKLDFDSKRYVTANGQFAYGQRDGDQWFGAVTAGWDYRHPHGLKLSPYGRIEASRSTLGAFTETGGGAFALAYEEQTTNTVTGAIGLRGEYALKTRFGRAIPSFRIEYAYDLQGSRTQRIRYADWLSGNVYSLDASPLDRNRMLYGLGLDLLRKSGTRFGLDYEGMLSNDQTSSTVRIMLETQF</sequence>
<evidence type="ECO:0000259" key="3">
    <source>
        <dbReference type="PROSITE" id="PS51208"/>
    </source>
</evidence>
<feature type="compositionally biased region" description="Basic and acidic residues" evidence="1">
    <location>
        <begin position="2642"/>
        <end position="2651"/>
    </location>
</feature>
<dbReference type="InterPro" id="IPR015919">
    <property type="entry name" value="Cadherin-like_sf"/>
</dbReference>
<dbReference type="Pfam" id="PF17963">
    <property type="entry name" value="Big_9"/>
    <property type="match status" value="2"/>
</dbReference>
<feature type="region of interest" description="Disordered" evidence="1">
    <location>
        <begin position="2636"/>
        <end position="2662"/>
    </location>
</feature>
<dbReference type="GO" id="GO:0016020">
    <property type="term" value="C:membrane"/>
    <property type="evidence" value="ECO:0007669"/>
    <property type="project" value="InterPro"/>
</dbReference>
<dbReference type="Pfam" id="PF05345">
    <property type="entry name" value="He_PIG"/>
    <property type="match status" value="23"/>
</dbReference>
<evidence type="ECO:0000256" key="2">
    <source>
        <dbReference type="SAM" id="Phobius"/>
    </source>
</evidence>
<proteinExistence type="predicted"/>
<dbReference type="GO" id="GO:0005509">
    <property type="term" value="F:calcium ion binding"/>
    <property type="evidence" value="ECO:0007669"/>
    <property type="project" value="InterPro"/>
</dbReference>
<dbReference type="RefSeq" id="WP_099623366.1">
    <property type="nucleotide sequence ID" value="NZ_CP024201.1"/>
</dbReference>
<accession>A0A2D2B1K4</accession>
<dbReference type="SUPFAM" id="SSF49313">
    <property type="entry name" value="Cadherin-like"/>
    <property type="match status" value="18"/>
</dbReference>
<dbReference type="InterPro" id="IPR036709">
    <property type="entry name" value="Autotransporte_beta_dom_sf"/>
</dbReference>
<dbReference type="Gene3D" id="2.60.40.10">
    <property type="entry name" value="Immunoglobulins"/>
    <property type="match status" value="23"/>
</dbReference>
<evidence type="ECO:0000313" key="5">
    <source>
        <dbReference type="Proteomes" id="UP000228945"/>
    </source>
</evidence>
<dbReference type="InterPro" id="IPR013783">
    <property type="entry name" value="Ig-like_fold"/>
</dbReference>
<dbReference type="PROSITE" id="PS51208">
    <property type="entry name" value="AUTOTRANSPORTER"/>
    <property type="match status" value="1"/>
</dbReference>
<keyword evidence="2" id="KW-0812">Transmembrane</keyword>
<dbReference type="InterPro" id="IPR005546">
    <property type="entry name" value="Autotransporte_beta"/>
</dbReference>